<comment type="caution">
    <text evidence="1">The sequence shown here is derived from an EMBL/GenBank/DDBJ whole genome shotgun (WGS) entry which is preliminary data.</text>
</comment>
<reference evidence="1" key="1">
    <citation type="submission" date="2022-08" db="EMBL/GenBank/DDBJ databases">
        <authorList>
            <person name="Gutierrez-Valencia J."/>
        </authorList>
    </citation>
    <scope>NUCLEOTIDE SEQUENCE</scope>
</reference>
<protein>
    <submittedName>
        <fullName evidence="1">Uncharacterized protein</fullName>
    </submittedName>
</protein>
<name>A0AAV0KU37_9ROSI</name>
<gene>
    <name evidence="1" type="ORF">LITE_LOCUS20076</name>
</gene>
<keyword evidence="2" id="KW-1185">Reference proteome</keyword>
<dbReference type="Proteomes" id="UP001154282">
    <property type="component" value="Unassembled WGS sequence"/>
</dbReference>
<dbReference type="EMBL" id="CAMGYJ010000005">
    <property type="protein sequence ID" value="CAI0424815.1"/>
    <property type="molecule type" value="Genomic_DNA"/>
</dbReference>
<proteinExistence type="predicted"/>
<organism evidence="1 2">
    <name type="scientific">Linum tenue</name>
    <dbReference type="NCBI Taxonomy" id="586396"/>
    <lineage>
        <taxon>Eukaryota</taxon>
        <taxon>Viridiplantae</taxon>
        <taxon>Streptophyta</taxon>
        <taxon>Embryophyta</taxon>
        <taxon>Tracheophyta</taxon>
        <taxon>Spermatophyta</taxon>
        <taxon>Magnoliopsida</taxon>
        <taxon>eudicotyledons</taxon>
        <taxon>Gunneridae</taxon>
        <taxon>Pentapetalae</taxon>
        <taxon>rosids</taxon>
        <taxon>fabids</taxon>
        <taxon>Malpighiales</taxon>
        <taxon>Linaceae</taxon>
        <taxon>Linum</taxon>
    </lineage>
</organism>
<evidence type="ECO:0000313" key="2">
    <source>
        <dbReference type="Proteomes" id="UP001154282"/>
    </source>
</evidence>
<accession>A0AAV0KU37</accession>
<evidence type="ECO:0000313" key="1">
    <source>
        <dbReference type="EMBL" id="CAI0424815.1"/>
    </source>
</evidence>
<sequence>MKVSSVVFP</sequence>